<dbReference type="SUPFAM" id="SSF55347">
    <property type="entry name" value="Glyceraldehyde-3-phosphate dehydrogenase-like, C-terminal domain"/>
    <property type="match status" value="1"/>
</dbReference>
<evidence type="ECO:0000259" key="2">
    <source>
        <dbReference type="Pfam" id="PF01408"/>
    </source>
</evidence>
<sequence>MTMERVRIGLLGAGFVSDFYLRALRYVRDHEVVAISSRSRDRAEAVARRWGIPVATTSIADVVTRDDVDLVVVGLPHHLHVEAVTAAAQAGKAVLCTKPLGRNADEARECLQAAERAGVWHGYAETELFVPAVRQAKQLVDDGAVGDVYWVRAREAHSAPHAHARDKELMGGGPLRGLGIHGVAIGRWFLGGGVPTEVLAWGDRLARDDVDCEDSAIAMIRFADRRVAQVEVGWGHLAGLDVRTEIHGSNGYIATDHTGQTGIRAFAGESAGYVVEKAGSDRGWVNPVPQEEWSYGYHAELDHFVHAFLAGERPVQTFRDGMIDNAVVDAAYRSMASGGWEAVTV</sequence>
<proteinExistence type="predicted"/>
<dbReference type="Pfam" id="PF22725">
    <property type="entry name" value="GFO_IDH_MocA_C3"/>
    <property type="match status" value="1"/>
</dbReference>
<protein>
    <submittedName>
        <fullName evidence="4">Gfo/Idh/MocA family oxidoreductase</fullName>
    </submittedName>
</protein>
<dbReference type="AlphaFoldDB" id="A0A4R5CK22"/>
<evidence type="ECO:0000256" key="1">
    <source>
        <dbReference type="ARBA" id="ARBA00023002"/>
    </source>
</evidence>
<accession>A0A4R5CK22</accession>
<dbReference type="Gene3D" id="3.40.50.720">
    <property type="entry name" value="NAD(P)-binding Rossmann-like Domain"/>
    <property type="match status" value="1"/>
</dbReference>
<dbReference type="InterPro" id="IPR036291">
    <property type="entry name" value="NAD(P)-bd_dom_sf"/>
</dbReference>
<reference evidence="4 5" key="1">
    <citation type="submission" date="2019-03" db="EMBL/GenBank/DDBJ databases">
        <title>Draft genome sequences of novel Actinobacteria.</title>
        <authorList>
            <person name="Sahin N."/>
            <person name="Ay H."/>
            <person name="Saygin H."/>
        </authorList>
    </citation>
    <scope>NUCLEOTIDE SEQUENCE [LARGE SCALE GENOMIC DNA]</scope>
    <source>
        <strain evidence="4 5">5K138</strain>
    </source>
</reference>
<dbReference type="PANTHER" id="PTHR43818:SF11">
    <property type="entry name" value="BCDNA.GH03377"/>
    <property type="match status" value="1"/>
</dbReference>
<keyword evidence="1" id="KW-0560">Oxidoreductase</keyword>
<dbReference type="InterPro" id="IPR055170">
    <property type="entry name" value="GFO_IDH_MocA-like_dom"/>
</dbReference>
<evidence type="ECO:0000313" key="4">
    <source>
        <dbReference type="EMBL" id="TDE00206.1"/>
    </source>
</evidence>
<dbReference type="Pfam" id="PF01408">
    <property type="entry name" value="GFO_IDH_MocA"/>
    <property type="match status" value="1"/>
</dbReference>
<feature type="domain" description="Gfo/Idh/MocA-like oxidoreductase N-terminal" evidence="2">
    <location>
        <begin position="6"/>
        <end position="119"/>
    </location>
</feature>
<dbReference type="InterPro" id="IPR000683">
    <property type="entry name" value="Gfo/Idh/MocA-like_OxRdtase_N"/>
</dbReference>
<dbReference type="Gene3D" id="3.30.360.10">
    <property type="entry name" value="Dihydrodipicolinate Reductase, domain 2"/>
    <property type="match status" value="1"/>
</dbReference>
<dbReference type="GO" id="GO:0000166">
    <property type="term" value="F:nucleotide binding"/>
    <property type="evidence" value="ECO:0007669"/>
    <property type="project" value="InterPro"/>
</dbReference>
<keyword evidence="5" id="KW-1185">Reference proteome</keyword>
<comment type="caution">
    <text evidence="4">The sequence shown here is derived from an EMBL/GenBank/DDBJ whole genome shotgun (WGS) entry which is preliminary data.</text>
</comment>
<dbReference type="SUPFAM" id="SSF51735">
    <property type="entry name" value="NAD(P)-binding Rossmann-fold domains"/>
    <property type="match status" value="1"/>
</dbReference>
<name>A0A4R5CK22_9ACTN</name>
<gene>
    <name evidence="4" type="ORF">E1269_26195</name>
</gene>
<dbReference type="PANTHER" id="PTHR43818">
    <property type="entry name" value="BCDNA.GH03377"/>
    <property type="match status" value="1"/>
</dbReference>
<dbReference type="EMBL" id="SMKZ01000053">
    <property type="protein sequence ID" value="TDE00206.1"/>
    <property type="molecule type" value="Genomic_DNA"/>
</dbReference>
<organism evidence="4 5">
    <name type="scientific">Jiangella asiatica</name>
    <dbReference type="NCBI Taxonomy" id="2530372"/>
    <lineage>
        <taxon>Bacteria</taxon>
        <taxon>Bacillati</taxon>
        <taxon>Actinomycetota</taxon>
        <taxon>Actinomycetes</taxon>
        <taxon>Jiangellales</taxon>
        <taxon>Jiangellaceae</taxon>
        <taxon>Jiangella</taxon>
    </lineage>
</organism>
<feature type="domain" description="GFO/IDH/MocA-like oxidoreductase" evidence="3">
    <location>
        <begin position="133"/>
        <end position="253"/>
    </location>
</feature>
<dbReference type="Proteomes" id="UP000294739">
    <property type="component" value="Unassembled WGS sequence"/>
</dbReference>
<evidence type="ECO:0000313" key="5">
    <source>
        <dbReference type="Proteomes" id="UP000294739"/>
    </source>
</evidence>
<dbReference type="InterPro" id="IPR050463">
    <property type="entry name" value="Gfo/Idh/MocA_oxidrdct_glycsds"/>
</dbReference>
<dbReference type="InParanoid" id="A0A4R5CK22"/>
<dbReference type="GO" id="GO:0016491">
    <property type="term" value="F:oxidoreductase activity"/>
    <property type="evidence" value="ECO:0007669"/>
    <property type="project" value="UniProtKB-KW"/>
</dbReference>
<dbReference type="OrthoDB" id="9815825at2"/>
<evidence type="ECO:0000259" key="3">
    <source>
        <dbReference type="Pfam" id="PF22725"/>
    </source>
</evidence>